<dbReference type="KEGG" id="nja:NSJP_2185"/>
<dbReference type="EMBL" id="LT828648">
    <property type="protein sequence ID" value="SLM48357.1"/>
    <property type="molecule type" value="Genomic_DNA"/>
</dbReference>
<dbReference type="RefSeq" id="WP_080886753.1">
    <property type="nucleotide sequence ID" value="NZ_LT828648.1"/>
</dbReference>
<dbReference type="STRING" id="1325564.NSJP_2185"/>
<gene>
    <name evidence="3" type="ORF">NSJP_2185</name>
</gene>
<evidence type="ECO:0000313" key="4">
    <source>
        <dbReference type="Proteomes" id="UP000192042"/>
    </source>
</evidence>
<accession>A0A1W1I5S0</accession>
<dbReference type="Proteomes" id="UP000192042">
    <property type="component" value="Chromosome I"/>
</dbReference>
<dbReference type="SUPFAM" id="SSF53850">
    <property type="entry name" value="Periplasmic binding protein-like II"/>
    <property type="match status" value="1"/>
</dbReference>
<protein>
    <submittedName>
        <fullName evidence="3">Putative Phosphate-binding protein PstS</fullName>
    </submittedName>
</protein>
<proteinExistence type="predicted"/>
<sequence>MFGEAIRRLLHRLFGPRPAYLRGAFAVLGLGLWLTVTGSATAEVSGNLIIAGNGPEQPIIELLVRAFERANPRAYVDVVWDDHSKAVEMVKTGEAHLAVTGSEDGGLASTQIAWDGIGILVHLSNFTKEVTKQQVADIFSGKVKEWSELGGPETKILLIDRPRNQNVRDAFESELGITGKIPDTAKVIARDDKVVKTVVGTLPPLSAVSYISLSQGLSVVSGGVAVRLLPIDKVEPEVPTVKDGRYPLRRPVLLLSRKEPNPLVEAFIQFALSPPGQQIVTEAYVPVTRN</sequence>
<name>A0A1W1I5S0_9BACT</name>
<dbReference type="PANTHER" id="PTHR30570:SF1">
    <property type="entry name" value="PHOSPHATE-BINDING PROTEIN PSTS"/>
    <property type="match status" value="1"/>
</dbReference>
<evidence type="ECO:0000259" key="2">
    <source>
        <dbReference type="Pfam" id="PF12849"/>
    </source>
</evidence>
<dbReference type="PANTHER" id="PTHR30570">
    <property type="entry name" value="PERIPLASMIC PHOSPHATE BINDING COMPONENT OF PHOSPHATE ABC TRANSPORTER"/>
    <property type="match status" value="1"/>
</dbReference>
<dbReference type="Pfam" id="PF12849">
    <property type="entry name" value="PBP_like_2"/>
    <property type="match status" value="1"/>
</dbReference>
<reference evidence="3 4" key="1">
    <citation type="submission" date="2017-03" db="EMBL/GenBank/DDBJ databases">
        <authorList>
            <person name="Afonso C.L."/>
            <person name="Miller P.J."/>
            <person name="Scott M.A."/>
            <person name="Spackman E."/>
            <person name="Goraichik I."/>
            <person name="Dimitrov K.M."/>
            <person name="Suarez D.L."/>
            <person name="Swayne D.E."/>
        </authorList>
    </citation>
    <scope>NUCLEOTIDE SEQUENCE [LARGE SCALE GENOMIC DNA]</scope>
    <source>
        <strain evidence="3">Genome sequencing of Nitrospira japonica strain NJ11</strain>
    </source>
</reference>
<feature type="domain" description="PBP" evidence="2">
    <location>
        <begin position="38"/>
        <end position="274"/>
    </location>
</feature>
<keyword evidence="4" id="KW-1185">Reference proteome</keyword>
<keyword evidence="1" id="KW-0732">Signal</keyword>
<organism evidence="3 4">
    <name type="scientific">Nitrospira japonica</name>
    <dbReference type="NCBI Taxonomy" id="1325564"/>
    <lineage>
        <taxon>Bacteria</taxon>
        <taxon>Pseudomonadati</taxon>
        <taxon>Nitrospirota</taxon>
        <taxon>Nitrospiria</taxon>
        <taxon>Nitrospirales</taxon>
        <taxon>Nitrospiraceae</taxon>
        <taxon>Nitrospira</taxon>
    </lineage>
</organism>
<dbReference type="OrthoDB" id="9783488at2"/>
<dbReference type="InterPro" id="IPR050811">
    <property type="entry name" value="Phosphate_ABC_transporter"/>
</dbReference>
<evidence type="ECO:0000256" key="1">
    <source>
        <dbReference type="ARBA" id="ARBA00022729"/>
    </source>
</evidence>
<dbReference type="Gene3D" id="3.40.190.10">
    <property type="entry name" value="Periplasmic binding protein-like II"/>
    <property type="match status" value="2"/>
</dbReference>
<evidence type="ECO:0000313" key="3">
    <source>
        <dbReference type="EMBL" id="SLM48357.1"/>
    </source>
</evidence>
<dbReference type="InterPro" id="IPR024370">
    <property type="entry name" value="PBP_domain"/>
</dbReference>
<dbReference type="AlphaFoldDB" id="A0A1W1I5S0"/>